<protein>
    <submittedName>
        <fullName evidence="1">Uncharacterized protein</fullName>
    </submittedName>
</protein>
<dbReference type="EMBL" id="LAZR01000303">
    <property type="protein sequence ID" value="KKN75782.1"/>
    <property type="molecule type" value="Genomic_DNA"/>
</dbReference>
<proteinExistence type="predicted"/>
<name>A0A0F9TLL8_9ZZZZ</name>
<comment type="caution">
    <text evidence="1">The sequence shown here is derived from an EMBL/GenBank/DDBJ whole genome shotgun (WGS) entry which is preliminary data.</text>
</comment>
<evidence type="ECO:0000313" key="1">
    <source>
        <dbReference type="EMBL" id="KKN75782.1"/>
    </source>
</evidence>
<reference evidence="1" key="1">
    <citation type="journal article" date="2015" name="Nature">
        <title>Complex archaea that bridge the gap between prokaryotes and eukaryotes.</title>
        <authorList>
            <person name="Spang A."/>
            <person name="Saw J.H."/>
            <person name="Jorgensen S.L."/>
            <person name="Zaremba-Niedzwiedzka K."/>
            <person name="Martijn J."/>
            <person name="Lind A.E."/>
            <person name="van Eijk R."/>
            <person name="Schleper C."/>
            <person name="Guy L."/>
            <person name="Ettema T.J."/>
        </authorList>
    </citation>
    <scope>NUCLEOTIDE SEQUENCE</scope>
</reference>
<accession>A0A0F9TLL8</accession>
<dbReference type="AlphaFoldDB" id="A0A0F9TLL8"/>
<gene>
    <name evidence="1" type="ORF">LCGC14_0376580</name>
</gene>
<organism evidence="1">
    <name type="scientific">marine sediment metagenome</name>
    <dbReference type="NCBI Taxonomy" id="412755"/>
    <lineage>
        <taxon>unclassified sequences</taxon>
        <taxon>metagenomes</taxon>
        <taxon>ecological metagenomes</taxon>
    </lineage>
</organism>
<sequence>MKDRGILLDVCPRKCGGCLDSDHHWVDDFDVKGVPTQKCKHCPATREYPDEN</sequence>